<proteinExistence type="inferred from homology"/>
<keyword evidence="2" id="KW-1133">Transmembrane helix</keyword>
<feature type="transmembrane region" description="Helical" evidence="2">
    <location>
        <begin position="265"/>
        <end position="294"/>
    </location>
</feature>
<feature type="transmembrane region" description="Helical" evidence="2">
    <location>
        <begin position="172"/>
        <end position="192"/>
    </location>
</feature>
<keyword evidence="5" id="KW-1185">Reference proteome</keyword>
<keyword evidence="2" id="KW-0997">Cell inner membrane</keyword>
<reference evidence="4 5" key="1">
    <citation type="submission" date="2023-07" db="EMBL/GenBank/DDBJ databases">
        <title>Genomic Encyclopedia of Type Strains, Phase IV (KMG-IV): sequencing the most valuable type-strain genomes for metagenomic binning, comparative biology and taxonomic classification.</title>
        <authorList>
            <person name="Goeker M."/>
        </authorList>
    </citation>
    <scope>NUCLEOTIDE SEQUENCE [LARGE SCALE GENOMIC DNA]</scope>
    <source>
        <strain evidence="4 5">DSM 19619</strain>
    </source>
</reference>
<dbReference type="Proteomes" id="UP001242480">
    <property type="component" value="Unassembled WGS sequence"/>
</dbReference>
<dbReference type="InterPro" id="IPR036513">
    <property type="entry name" value="STAS_dom_sf"/>
</dbReference>
<dbReference type="PROSITE" id="PS50801">
    <property type="entry name" value="STAS"/>
    <property type="match status" value="1"/>
</dbReference>
<protein>
    <submittedName>
        <fullName evidence="4">Phospholipid/cholesterol/gamma-HCH transport system permease protein</fullName>
    </submittedName>
</protein>
<gene>
    <name evidence="4" type="ORF">QO011_006060</name>
</gene>
<dbReference type="PANTHER" id="PTHR30188:SF3">
    <property type="entry name" value="ABC TRANSPORTER PERMEASE"/>
    <property type="match status" value="1"/>
</dbReference>
<keyword evidence="2" id="KW-0472">Membrane</keyword>
<dbReference type="NCBIfam" id="TIGR00056">
    <property type="entry name" value="MlaE family lipid ABC transporter permease subunit"/>
    <property type="match status" value="1"/>
</dbReference>
<comment type="similarity">
    <text evidence="2">Belongs to the MlaE permease family.</text>
</comment>
<dbReference type="PANTHER" id="PTHR30188">
    <property type="entry name" value="ABC TRANSPORTER PERMEASE PROTEIN-RELATED"/>
    <property type="match status" value="1"/>
</dbReference>
<evidence type="ECO:0000259" key="3">
    <source>
        <dbReference type="PROSITE" id="PS50801"/>
    </source>
</evidence>
<dbReference type="InterPro" id="IPR003453">
    <property type="entry name" value="ABC_MlaE_roteobac"/>
</dbReference>
<feature type="transmembrane region" description="Helical" evidence="2">
    <location>
        <begin position="355"/>
        <end position="376"/>
    </location>
</feature>
<feature type="transmembrane region" description="Helical" evidence="2">
    <location>
        <begin position="198"/>
        <end position="221"/>
    </location>
</feature>
<dbReference type="InterPro" id="IPR030802">
    <property type="entry name" value="Permease_MalE"/>
</dbReference>
<dbReference type="RefSeq" id="WP_307280718.1">
    <property type="nucleotide sequence ID" value="NZ_JAUSVX010000014.1"/>
</dbReference>
<dbReference type="Gene3D" id="3.30.750.24">
    <property type="entry name" value="STAS domain"/>
    <property type="match status" value="1"/>
</dbReference>
<dbReference type="EMBL" id="JAUSVX010000014">
    <property type="protein sequence ID" value="MDQ0473027.1"/>
    <property type="molecule type" value="Genomic_DNA"/>
</dbReference>
<feature type="transmembrane region" description="Helical" evidence="2">
    <location>
        <begin position="314"/>
        <end position="335"/>
    </location>
</feature>
<sequence>MSEETDLSLASEGSTLRLRASGEWVAREAGRLEELTGEIAGKAKGAARVDMDISGVTRLDTLGAKLLGEVRERLAGAGSEVELRTADKAQRLLIDEVTAKAHEPLPARPHHNAFIELLVDIGLVIRGVGADIVNLNAFMGELVVTIGRLFIGRARLRGPAIITQMELMVLRGVPIIALITFLVGAIVAQQTIFQLERFGATLFVVDLLGILMLREVGLLLASIMVAGRSGSAITAELGSMKMREEIDAMRVMGLDPMEVLVLPRIIALVLGLPLLTFIASMAGIFGGGLVAWGYGGITPASFLDRLRDAIGLNTFFVGLIKAPAMALMIGLIGCIEGLKVKGSAESLGRQTTASVVKSIFTVIVVDGLFAMLFAALKY</sequence>
<comment type="function">
    <text evidence="1">Could be part of an ABC transporter complex.</text>
</comment>
<name>A0ABU0JIQ6_9HYPH</name>
<comment type="subcellular location">
    <subcellularLocation>
        <location evidence="2">Cell inner membrane</location>
        <topology evidence="2">Multi-pass membrane protein</topology>
    </subcellularLocation>
</comment>
<feature type="domain" description="STAS" evidence="3">
    <location>
        <begin position="5"/>
        <end position="83"/>
    </location>
</feature>
<evidence type="ECO:0000313" key="5">
    <source>
        <dbReference type="Proteomes" id="UP001242480"/>
    </source>
</evidence>
<organism evidence="4 5">
    <name type="scientific">Labrys wisconsinensis</name>
    <dbReference type="NCBI Taxonomy" id="425677"/>
    <lineage>
        <taxon>Bacteria</taxon>
        <taxon>Pseudomonadati</taxon>
        <taxon>Pseudomonadota</taxon>
        <taxon>Alphaproteobacteria</taxon>
        <taxon>Hyphomicrobiales</taxon>
        <taxon>Xanthobacteraceae</taxon>
        <taxon>Labrys</taxon>
    </lineage>
</organism>
<dbReference type="InterPro" id="IPR002645">
    <property type="entry name" value="STAS_dom"/>
</dbReference>
<evidence type="ECO:0000313" key="4">
    <source>
        <dbReference type="EMBL" id="MDQ0473027.1"/>
    </source>
</evidence>
<accession>A0ABU0JIQ6</accession>
<keyword evidence="2" id="KW-0812">Transmembrane</keyword>
<dbReference type="Pfam" id="PF02405">
    <property type="entry name" value="MlaE"/>
    <property type="match status" value="1"/>
</dbReference>
<dbReference type="SUPFAM" id="SSF52091">
    <property type="entry name" value="SpoIIaa-like"/>
    <property type="match status" value="1"/>
</dbReference>
<evidence type="ECO:0000256" key="1">
    <source>
        <dbReference type="ARBA" id="ARBA00003787"/>
    </source>
</evidence>
<comment type="caution">
    <text evidence="4">The sequence shown here is derived from an EMBL/GenBank/DDBJ whole genome shotgun (WGS) entry which is preliminary data.</text>
</comment>
<keyword evidence="2" id="KW-1003">Cell membrane</keyword>
<evidence type="ECO:0000256" key="2">
    <source>
        <dbReference type="RuleBase" id="RU362044"/>
    </source>
</evidence>